<dbReference type="InterPro" id="IPR039859">
    <property type="entry name" value="PFA4/ZDH16/20/ERF2-like"/>
</dbReference>
<evidence type="ECO:0000256" key="4">
    <source>
        <dbReference type="ARBA" id="ARBA00022989"/>
    </source>
</evidence>
<dbReference type="GeneID" id="6748856"/>
<dbReference type="GO" id="GO:0006612">
    <property type="term" value="P:protein targeting to membrane"/>
    <property type="evidence" value="ECO:0000318"/>
    <property type="project" value="GO_Central"/>
</dbReference>
<dbReference type="GO" id="GO:0005783">
    <property type="term" value="C:endoplasmic reticulum"/>
    <property type="evidence" value="ECO:0000318"/>
    <property type="project" value="GO_Central"/>
</dbReference>
<dbReference type="PANTHER" id="PTHR12246">
    <property type="entry name" value="PALMITOYLTRANSFERASE ZDHHC16"/>
    <property type="match status" value="1"/>
</dbReference>
<dbReference type="HOGENOM" id="CLU_048061_0_0_1"/>
<dbReference type="InParanoid" id="B3RIK4"/>
<dbReference type="Proteomes" id="UP000009022">
    <property type="component" value="Unassembled WGS sequence"/>
</dbReference>
<evidence type="ECO:0000259" key="8">
    <source>
        <dbReference type="Pfam" id="PF01529"/>
    </source>
</evidence>
<evidence type="ECO:0000256" key="2">
    <source>
        <dbReference type="ARBA" id="ARBA00022679"/>
    </source>
</evidence>
<evidence type="ECO:0000313" key="10">
    <source>
        <dbReference type="Proteomes" id="UP000009022"/>
    </source>
</evidence>
<comment type="catalytic activity">
    <reaction evidence="7">
        <text>L-cysteinyl-[protein] + hexadecanoyl-CoA = S-hexadecanoyl-L-cysteinyl-[protein] + CoA</text>
        <dbReference type="Rhea" id="RHEA:36683"/>
        <dbReference type="Rhea" id="RHEA-COMP:10131"/>
        <dbReference type="Rhea" id="RHEA-COMP:11032"/>
        <dbReference type="ChEBI" id="CHEBI:29950"/>
        <dbReference type="ChEBI" id="CHEBI:57287"/>
        <dbReference type="ChEBI" id="CHEBI:57379"/>
        <dbReference type="ChEBI" id="CHEBI:74151"/>
        <dbReference type="EC" id="2.3.1.225"/>
    </reaction>
</comment>
<feature type="domain" description="Palmitoyltransferase DHHC" evidence="8">
    <location>
        <begin position="96"/>
        <end position="222"/>
    </location>
</feature>
<keyword evidence="4 7" id="KW-1133">Transmembrane helix</keyword>
<dbReference type="OMA" id="WVYHDEY"/>
<feature type="transmembrane region" description="Helical" evidence="7">
    <location>
        <begin position="7"/>
        <end position="32"/>
    </location>
</feature>
<dbReference type="GO" id="GO:0019706">
    <property type="term" value="F:protein-cysteine S-palmitoyltransferase activity"/>
    <property type="evidence" value="ECO:0000318"/>
    <property type="project" value="GO_Central"/>
</dbReference>
<evidence type="ECO:0000256" key="5">
    <source>
        <dbReference type="ARBA" id="ARBA00023136"/>
    </source>
</evidence>
<dbReference type="STRING" id="10228.B3RIK4"/>
<dbReference type="GO" id="GO:0016020">
    <property type="term" value="C:membrane"/>
    <property type="evidence" value="ECO:0007669"/>
    <property type="project" value="UniProtKB-SubCell"/>
</dbReference>
<dbReference type="InterPro" id="IPR001594">
    <property type="entry name" value="Palmitoyltrfase_DHHC"/>
</dbReference>
<gene>
    <name evidence="9" type="ORF">TRIADDRAFT_19198</name>
</gene>
<comment type="domain">
    <text evidence="7">The DHHC domain is required for palmitoyltransferase activity.</text>
</comment>
<comment type="similarity">
    <text evidence="7">Belongs to the DHHC palmitoyltransferase family.</text>
</comment>
<keyword evidence="6 7" id="KW-0012">Acyltransferase</keyword>
<dbReference type="CTD" id="6748856"/>
<dbReference type="Pfam" id="PF01529">
    <property type="entry name" value="DHHC"/>
    <property type="match status" value="1"/>
</dbReference>
<keyword evidence="10" id="KW-1185">Reference proteome</keyword>
<feature type="transmembrane region" description="Helical" evidence="7">
    <location>
        <begin position="142"/>
        <end position="167"/>
    </location>
</feature>
<reference evidence="9 10" key="1">
    <citation type="journal article" date="2008" name="Nature">
        <title>The Trichoplax genome and the nature of placozoans.</title>
        <authorList>
            <person name="Srivastava M."/>
            <person name="Begovic E."/>
            <person name="Chapman J."/>
            <person name="Putnam N.H."/>
            <person name="Hellsten U."/>
            <person name="Kawashima T."/>
            <person name="Kuo A."/>
            <person name="Mitros T."/>
            <person name="Salamov A."/>
            <person name="Carpenter M.L."/>
            <person name="Signorovitch A.Y."/>
            <person name="Moreno M.A."/>
            <person name="Kamm K."/>
            <person name="Grimwood J."/>
            <person name="Schmutz J."/>
            <person name="Shapiro H."/>
            <person name="Grigoriev I.V."/>
            <person name="Buss L.W."/>
            <person name="Schierwater B."/>
            <person name="Dellaporta S.L."/>
            <person name="Rokhsar D.S."/>
        </authorList>
    </citation>
    <scope>NUCLEOTIDE SEQUENCE [LARGE SCALE GENOMIC DNA]</scope>
    <source>
        <strain evidence="9 10">Grell-BS-1999</strain>
    </source>
</reference>
<evidence type="ECO:0000256" key="3">
    <source>
        <dbReference type="ARBA" id="ARBA00022692"/>
    </source>
</evidence>
<protein>
    <recommendedName>
        <fullName evidence="7">Palmitoyltransferase</fullName>
        <ecNumber evidence="7">2.3.1.225</ecNumber>
    </recommendedName>
</protein>
<organism evidence="9 10">
    <name type="scientific">Trichoplax adhaerens</name>
    <name type="common">Trichoplax reptans</name>
    <dbReference type="NCBI Taxonomy" id="10228"/>
    <lineage>
        <taxon>Eukaryota</taxon>
        <taxon>Metazoa</taxon>
        <taxon>Placozoa</taxon>
        <taxon>Uniplacotomia</taxon>
        <taxon>Trichoplacea</taxon>
        <taxon>Trichoplacidae</taxon>
        <taxon>Trichoplax</taxon>
    </lineage>
</organism>
<keyword evidence="2 7" id="KW-0808">Transferase</keyword>
<comment type="subcellular location">
    <subcellularLocation>
        <location evidence="1">Membrane</location>
        <topology evidence="1">Multi-pass membrane protein</topology>
    </subcellularLocation>
</comment>
<evidence type="ECO:0000313" key="9">
    <source>
        <dbReference type="EMBL" id="EDV28439.1"/>
    </source>
</evidence>
<name>B3RIK4_TRIAD</name>
<dbReference type="GO" id="GO:0005794">
    <property type="term" value="C:Golgi apparatus"/>
    <property type="evidence" value="ECO:0000318"/>
    <property type="project" value="GO_Central"/>
</dbReference>
<dbReference type="eggNOG" id="KOG1311">
    <property type="taxonomic scope" value="Eukaryota"/>
</dbReference>
<keyword evidence="3 7" id="KW-0812">Transmembrane</keyword>
<sequence length="299" mass="34473">MGLRKDPLGFFCLALTYGIVIFSDYCFIVHTVMPVLSASLWGSFHIIVFNVFVFLLVYSHFVATTADPGFVPLPTIKLDFSDQRMQGAIKTPQGSEWSLCTKCETYRPPRAHHCRTCSRCIRKMDHHCPWINNCVGECNQKYFILFLLYTAMASVYAIIFCIVLFMAKCDNCDENSPRHVHIIFSTILITFAFVFALFTILILYDQITSILTDITSVEYVKKENRSRILKSKMALLSEVFGRGMEQTYTKLQCLDYIAIFTSFLLLKLVLFCNCDRKLLDLATSILWGFRFYNGNKYHV</sequence>
<evidence type="ECO:0000256" key="1">
    <source>
        <dbReference type="ARBA" id="ARBA00004141"/>
    </source>
</evidence>
<dbReference type="AlphaFoldDB" id="B3RIK4"/>
<keyword evidence="5 7" id="KW-0472">Membrane</keyword>
<dbReference type="EMBL" id="DS985241">
    <property type="protein sequence ID" value="EDV28439.1"/>
    <property type="molecule type" value="Genomic_DNA"/>
</dbReference>
<proteinExistence type="inferred from homology"/>
<dbReference type="OrthoDB" id="331948at2759"/>
<dbReference type="KEGG" id="tad:TRIADDRAFT_19198"/>
<dbReference type="RefSeq" id="XP_002107641.1">
    <property type="nucleotide sequence ID" value="XM_002107605.1"/>
</dbReference>
<feature type="transmembrane region" description="Helical" evidence="7">
    <location>
        <begin position="179"/>
        <end position="204"/>
    </location>
</feature>
<accession>B3RIK4</accession>
<feature type="transmembrane region" description="Helical" evidence="7">
    <location>
        <begin position="38"/>
        <end position="58"/>
    </location>
</feature>
<dbReference type="PhylomeDB" id="B3RIK4"/>
<dbReference type="PROSITE" id="PS50216">
    <property type="entry name" value="DHHC"/>
    <property type="match status" value="1"/>
</dbReference>
<evidence type="ECO:0000256" key="7">
    <source>
        <dbReference type="RuleBase" id="RU079119"/>
    </source>
</evidence>
<dbReference type="EC" id="2.3.1.225" evidence="7"/>
<evidence type="ECO:0000256" key="6">
    <source>
        <dbReference type="ARBA" id="ARBA00023315"/>
    </source>
</evidence>